<dbReference type="Proteomes" id="UP000430202">
    <property type="component" value="Unassembled WGS sequence"/>
</dbReference>
<keyword evidence="3" id="KW-1185">Reference proteome</keyword>
<reference evidence="2 3" key="1">
    <citation type="submission" date="2019-10" db="EMBL/GenBank/DDBJ databases">
        <authorList>
            <person name="Karimi E."/>
        </authorList>
    </citation>
    <scope>NUCLEOTIDE SEQUENCE [LARGE SCALE GENOMIC DNA]</scope>
    <source>
        <strain evidence="2">Maribacter sp. 151</strain>
    </source>
</reference>
<name>A0A653MMY7_9FLAO</name>
<dbReference type="AlphaFoldDB" id="A0A653MMY7"/>
<evidence type="ECO:0000313" key="3">
    <source>
        <dbReference type="Proteomes" id="UP000430202"/>
    </source>
</evidence>
<evidence type="ECO:0000259" key="1">
    <source>
        <dbReference type="Pfam" id="PF09413"/>
    </source>
</evidence>
<gene>
    <name evidence="2" type="ORF">MARI151_10400</name>
</gene>
<evidence type="ECO:0000313" key="2">
    <source>
        <dbReference type="EMBL" id="VXB05507.1"/>
    </source>
</evidence>
<organism evidence="2 3">
    <name type="scientific">Maribacter litoralis</name>
    <dbReference type="NCBI Taxonomy" id="2059726"/>
    <lineage>
        <taxon>Bacteria</taxon>
        <taxon>Pseudomonadati</taxon>
        <taxon>Bacteroidota</taxon>
        <taxon>Flavobacteriia</taxon>
        <taxon>Flavobacteriales</taxon>
        <taxon>Flavobacteriaceae</taxon>
        <taxon>Maribacter</taxon>
    </lineage>
</organism>
<feature type="domain" description="DUF2007" evidence="1">
    <location>
        <begin position="11"/>
        <end position="70"/>
    </location>
</feature>
<accession>A0A653MMY7</accession>
<sequence>MNSNYTKVFGGNKIEAQRIELALKDNNIEPILKDETASARLAGFGSPLPELIEIYVHKDEENKALSIIAQHNN</sequence>
<dbReference type="RefSeq" id="WP_159301733.1">
    <property type="nucleotide sequence ID" value="NZ_JBNPYH010000011.1"/>
</dbReference>
<dbReference type="Pfam" id="PF09413">
    <property type="entry name" value="DUF2007"/>
    <property type="match status" value="1"/>
</dbReference>
<proteinExistence type="predicted"/>
<dbReference type="InterPro" id="IPR018551">
    <property type="entry name" value="DUF2007"/>
</dbReference>
<dbReference type="EMBL" id="CABWLR010000001">
    <property type="protein sequence ID" value="VXB05507.1"/>
    <property type="molecule type" value="Genomic_DNA"/>
</dbReference>
<protein>
    <submittedName>
        <fullName evidence="2">Putative signal transducing protein</fullName>
    </submittedName>
</protein>